<dbReference type="Pfam" id="PF14367">
    <property type="entry name" value="DUF4411"/>
    <property type="match status" value="1"/>
</dbReference>
<dbReference type="EMBL" id="JADHEI010000053">
    <property type="protein sequence ID" value="MBF2735826.1"/>
    <property type="molecule type" value="Genomic_DNA"/>
</dbReference>
<name>A0A930UHG1_9GAMM</name>
<dbReference type="InterPro" id="IPR016541">
    <property type="entry name" value="UCP008505"/>
</dbReference>
<proteinExistence type="predicted"/>
<protein>
    <submittedName>
        <fullName evidence="1">DUF4411 family protein</fullName>
    </submittedName>
</protein>
<comment type="caution">
    <text evidence="1">The sequence shown here is derived from an EMBL/GenBank/DDBJ whole genome shotgun (WGS) entry which is preliminary data.</text>
</comment>
<dbReference type="Gene3D" id="3.40.50.1010">
    <property type="entry name" value="5'-nuclease"/>
    <property type="match status" value="1"/>
</dbReference>
<accession>A0A930UHG1</accession>
<reference evidence="1" key="1">
    <citation type="submission" date="2020-10" db="EMBL/GenBank/DDBJ databases">
        <title>An improved Amphimedon queenslandica hologenome assembly reveals how three proteobacterial symbionts can extend the metabolic phenotypic of their marine sponge host.</title>
        <authorList>
            <person name="Degnan B."/>
            <person name="Degnan S."/>
            <person name="Xiang X."/>
        </authorList>
    </citation>
    <scope>NUCLEOTIDE SEQUENCE</scope>
    <source>
        <strain evidence="1">AqS2</strain>
    </source>
</reference>
<dbReference type="AlphaFoldDB" id="A0A930UHG1"/>
<sequence length="185" mass="20569">MIYVFDTCALIEIREYYLRSTGLFKHFWGWLLGLMHTRRIIIPDAVYQELQSKKLSSSQTQAAPAEGKKDAFFKILVAEGIPPLEEDAAIKTQAKVLNAALSRFTSGLSEEDGVIIATAKALGATLVTAENPQENLPPEGSSTPYRMPGACKLPEVNVKCVGIKGFMKEIAKERRERRCRPNELL</sequence>
<dbReference type="InterPro" id="IPR029060">
    <property type="entry name" value="PIN-like_dom_sf"/>
</dbReference>
<organism evidence="1 2">
    <name type="scientific">Candidatus Amphirhobacter heronislandensis</name>
    <dbReference type="NCBI Taxonomy" id="1732024"/>
    <lineage>
        <taxon>Bacteria</taxon>
        <taxon>Pseudomonadati</taxon>
        <taxon>Pseudomonadota</taxon>
        <taxon>Gammaproteobacteria</taxon>
        <taxon>Candidatus Tethybacterales</taxon>
        <taxon>Candidatus Tethybacteraceae</taxon>
        <taxon>Candidatus Amphirhobacter</taxon>
    </lineage>
</organism>
<evidence type="ECO:0000313" key="1">
    <source>
        <dbReference type="EMBL" id="MBF2735826.1"/>
    </source>
</evidence>
<keyword evidence="2" id="KW-1185">Reference proteome</keyword>
<evidence type="ECO:0000313" key="2">
    <source>
        <dbReference type="Proteomes" id="UP000604381"/>
    </source>
</evidence>
<dbReference type="Proteomes" id="UP000604381">
    <property type="component" value="Unassembled WGS sequence"/>
</dbReference>
<gene>
    <name evidence="1" type="ORF">ISN26_07140</name>
</gene>
<dbReference type="SUPFAM" id="SSF88723">
    <property type="entry name" value="PIN domain-like"/>
    <property type="match status" value="1"/>
</dbReference>